<gene>
    <name evidence="1" type="ORF">K460DRAFT_167274</name>
</gene>
<organism evidence="1 2">
    <name type="scientific">Cucurbitaria berberidis CBS 394.84</name>
    <dbReference type="NCBI Taxonomy" id="1168544"/>
    <lineage>
        <taxon>Eukaryota</taxon>
        <taxon>Fungi</taxon>
        <taxon>Dikarya</taxon>
        <taxon>Ascomycota</taxon>
        <taxon>Pezizomycotina</taxon>
        <taxon>Dothideomycetes</taxon>
        <taxon>Pleosporomycetidae</taxon>
        <taxon>Pleosporales</taxon>
        <taxon>Pleosporineae</taxon>
        <taxon>Cucurbitariaceae</taxon>
        <taxon>Cucurbitaria</taxon>
    </lineage>
</organism>
<dbReference type="GeneID" id="63844175"/>
<sequence>MQNRSLNTIVNDNYVPFLHITIRSSQKRWRIFPCSTFTHVRDQMYFWPLGSAPKIIGFMRAKYDLALTNVVIVCLCQLSPIYTCYAYTHSPHRNWFINKILNLIWALLQVHTLSLDSI</sequence>
<evidence type="ECO:0000313" key="1">
    <source>
        <dbReference type="EMBL" id="KAF1841438.1"/>
    </source>
</evidence>
<reference evidence="1" key="1">
    <citation type="submission" date="2020-01" db="EMBL/GenBank/DDBJ databases">
        <authorList>
            <consortium name="DOE Joint Genome Institute"/>
            <person name="Haridas S."/>
            <person name="Albert R."/>
            <person name="Binder M."/>
            <person name="Bloem J."/>
            <person name="Labutti K."/>
            <person name="Salamov A."/>
            <person name="Andreopoulos B."/>
            <person name="Baker S.E."/>
            <person name="Barry K."/>
            <person name="Bills G."/>
            <person name="Bluhm B.H."/>
            <person name="Cannon C."/>
            <person name="Castanera R."/>
            <person name="Culley D.E."/>
            <person name="Daum C."/>
            <person name="Ezra D."/>
            <person name="Gonzalez J.B."/>
            <person name="Henrissat B."/>
            <person name="Kuo A."/>
            <person name="Liang C."/>
            <person name="Lipzen A."/>
            <person name="Lutzoni F."/>
            <person name="Magnuson J."/>
            <person name="Mondo S."/>
            <person name="Nolan M."/>
            <person name="Ohm R."/>
            <person name="Pangilinan J."/>
            <person name="Park H.-J."/>
            <person name="Ramirez L."/>
            <person name="Alfaro M."/>
            <person name="Sun H."/>
            <person name="Tritt A."/>
            <person name="Yoshinaga Y."/>
            <person name="Zwiers L.-H."/>
            <person name="Turgeon B.G."/>
            <person name="Goodwin S.B."/>
            <person name="Spatafora J.W."/>
            <person name="Crous P.W."/>
            <person name="Grigoriev I.V."/>
        </authorList>
    </citation>
    <scope>NUCLEOTIDE SEQUENCE</scope>
    <source>
        <strain evidence="1">CBS 394.84</strain>
    </source>
</reference>
<keyword evidence="2" id="KW-1185">Reference proteome</keyword>
<accession>A0A9P4G965</accession>
<dbReference type="Proteomes" id="UP000800039">
    <property type="component" value="Unassembled WGS sequence"/>
</dbReference>
<name>A0A9P4G965_9PLEO</name>
<dbReference type="RefSeq" id="XP_040784001.1">
    <property type="nucleotide sequence ID" value="XM_040926923.1"/>
</dbReference>
<proteinExistence type="predicted"/>
<dbReference type="AlphaFoldDB" id="A0A9P4G965"/>
<comment type="caution">
    <text evidence="1">The sequence shown here is derived from an EMBL/GenBank/DDBJ whole genome shotgun (WGS) entry which is preliminary data.</text>
</comment>
<evidence type="ECO:0000313" key="2">
    <source>
        <dbReference type="Proteomes" id="UP000800039"/>
    </source>
</evidence>
<dbReference type="EMBL" id="ML976618">
    <property type="protein sequence ID" value="KAF1841438.1"/>
    <property type="molecule type" value="Genomic_DNA"/>
</dbReference>
<protein>
    <submittedName>
        <fullName evidence="1">Uncharacterized protein</fullName>
    </submittedName>
</protein>